<evidence type="ECO:0000313" key="4">
    <source>
        <dbReference type="EMBL" id="TCS85206.1"/>
    </source>
</evidence>
<dbReference type="Proteomes" id="UP000295807">
    <property type="component" value="Unassembled WGS sequence"/>
</dbReference>
<evidence type="ECO:0000259" key="3">
    <source>
        <dbReference type="Pfam" id="PF20683"/>
    </source>
</evidence>
<feature type="compositionally biased region" description="Polar residues" evidence="1">
    <location>
        <begin position="515"/>
        <end position="531"/>
    </location>
</feature>
<gene>
    <name evidence="4" type="ORF">EDD80_11476</name>
</gene>
<dbReference type="RefSeq" id="WP_132130419.1">
    <property type="nucleotide sequence ID" value="NZ_CP042432.1"/>
</dbReference>
<dbReference type="InterPro" id="IPR032533">
    <property type="entry name" value="DUF4954"/>
</dbReference>
<proteinExistence type="predicted"/>
<evidence type="ECO:0000256" key="1">
    <source>
        <dbReference type="SAM" id="MobiDB-lite"/>
    </source>
</evidence>
<protein>
    <submittedName>
        <fullName evidence="4">Uncharacterized protein DUF4954</fullName>
    </submittedName>
</protein>
<dbReference type="EMBL" id="SMAD01000014">
    <property type="protein sequence ID" value="TCS85206.1"/>
    <property type="molecule type" value="Genomic_DNA"/>
</dbReference>
<evidence type="ECO:0000259" key="2">
    <source>
        <dbReference type="Pfam" id="PF16314"/>
    </source>
</evidence>
<feature type="domain" description="DUF4954" evidence="2">
    <location>
        <begin position="42"/>
        <end position="485"/>
    </location>
</feature>
<accession>A0A4R3KMI4</accession>
<dbReference type="Pfam" id="PF16314">
    <property type="entry name" value="DUF4954"/>
    <property type="match status" value="1"/>
</dbReference>
<dbReference type="InterPro" id="IPR049208">
    <property type="entry name" value="DUF6819"/>
</dbReference>
<organism evidence="4 5">
    <name type="scientific">Anseongella ginsenosidimutans</name>
    <dbReference type="NCBI Taxonomy" id="496056"/>
    <lineage>
        <taxon>Bacteria</taxon>
        <taxon>Pseudomonadati</taxon>
        <taxon>Bacteroidota</taxon>
        <taxon>Sphingobacteriia</taxon>
        <taxon>Sphingobacteriales</taxon>
        <taxon>Sphingobacteriaceae</taxon>
        <taxon>Anseongella</taxon>
    </lineage>
</organism>
<feature type="region of interest" description="Disordered" evidence="1">
    <location>
        <begin position="498"/>
        <end position="535"/>
    </location>
</feature>
<evidence type="ECO:0000313" key="5">
    <source>
        <dbReference type="Proteomes" id="UP000295807"/>
    </source>
</evidence>
<reference evidence="4 5" key="1">
    <citation type="submission" date="2019-03" db="EMBL/GenBank/DDBJ databases">
        <title>Genomic Encyclopedia of Type Strains, Phase IV (KMG-IV): sequencing the most valuable type-strain genomes for metagenomic binning, comparative biology and taxonomic classification.</title>
        <authorList>
            <person name="Goeker M."/>
        </authorList>
    </citation>
    <scope>NUCLEOTIDE SEQUENCE [LARGE SCALE GENOMIC DNA]</scope>
    <source>
        <strain evidence="4 5">DSM 21100</strain>
    </source>
</reference>
<dbReference type="OrthoDB" id="908418at2"/>
<name>A0A4R3KMI4_9SPHI</name>
<dbReference type="Gene3D" id="2.160.10.10">
    <property type="entry name" value="Hexapeptide repeat proteins"/>
    <property type="match status" value="1"/>
</dbReference>
<keyword evidence="5" id="KW-1185">Reference proteome</keyword>
<feature type="domain" description="DUF6819" evidence="3">
    <location>
        <begin position="618"/>
        <end position="764"/>
    </location>
</feature>
<dbReference type="Pfam" id="PF20683">
    <property type="entry name" value="DUF6819"/>
    <property type="match status" value="1"/>
</dbReference>
<dbReference type="AlphaFoldDB" id="A0A4R3KMI4"/>
<sequence>MNRIVKKPIDKLGYGFIEGVYLPESKDEYYLRDEQFRTDKKYRKLKAHEIEVLVKNENTSDDWNMILVTDKFNAGYVQGCNFFGKIRIGDLEPYLLEYHEIQHPVGLYNSTIISCDFGDNVVVDNVNHLSHYQVGNECMLMNINEMATSNHAKFGSGILKEGEEEKVRIWLELCNENGGRRILPFEGMLAGDAFLWTKYRDDQQLMESFKKLVDEKNDSRRGFYGTVGDRTVIKNCKIIKDAKIGSDAYIKGANKLKNLTVHSLPDAGTQIGEGCELVNGIINQGCRVFYGVKAVRFFMGSHSNLKYGARLINSYLGNNATVSCCEVLNSLIYPGHEQHHNNSFLCASRIEGQSNMAAGATIGSNHNSRGNDGEIVARRGFWPGLCVSLKHNSRFASYCLVNKGNYLYEMDIPLPFTFVYNDESTAKLYLMPAYWFMYNIYALARNAWKYRTRDKRIHKRQEIEYDYLAPDTANEMITAMRLLEKWVGQAYLEQQGKAGGTAGTQAGETDGTKPIDTTGTKPGETAATQGSEPDEDQLRQIGKDLLLNQEETVRGLTIKARNVENSRREVIVIKVGQAYRWYAEMLHHYGVSTLVHHFSGKAAADLLALREDFRFSSRGSWVNVGGQLIHEQDLEQLKDDIKQGRISSWDEIHARYLELGTAYPADKLNHAWLTLLEVNGAGEEELLSLWPSFLERSVETMERLAEGVHTSREKDYRNPFRKMLYESTSEMEAVIGKLEENDFVKLMQAEAADYRKQADELLQRNSYIGR</sequence>
<comment type="caution">
    <text evidence="4">The sequence shown here is derived from an EMBL/GenBank/DDBJ whole genome shotgun (WGS) entry which is preliminary data.</text>
</comment>